<dbReference type="InterPro" id="IPR006073">
    <property type="entry name" value="GTP-bd"/>
</dbReference>
<dbReference type="Proteomes" id="UP000503820">
    <property type="component" value="Unassembled WGS sequence"/>
</dbReference>
<feature type="domain" description="FeoB-type G" evidence="18">
    <location>
        <begin position="4"/>
        <end position="166"/>
    </location>
</feature>
<dbReference type="GO" id="GO:0015093">
    <property type="term" value="F:ferrous iron transmembrane transporter activity"/>
    <property type="evidence" value="ECO:0007669"/>
    <property type="project" value="UniProtKB-UniRule"/>
</dbReference>
<comment type="similarity">
    <text evidence="16">Belongs to the TRAFAC class TrmE-Era-EngA-EngB-Septin-like GTPase superfamily. FeoB GTPase (TC 9.A.8) family.</text>
</comment>
<keyword evidence="3" id="KW-1003">Cell membrane</keyword>
<feature type="transmembrane region" description="Helical" evidence="16">
    <location>
        <begin position="712"/>
        <end position="732"/>
    </location>
</feature>
<evidence type="ECO:0000256" key="3">
    <source>
        <dbReference type="ARBA" id="ARBA00022475"/>
    </source>
</evidence>
<evidence type="ECO:0000256" key="14">
    <source>
        <dbReference type="PIRSR" id="PIRSR603373-1"/>
    </source>
</evidence>
<feature type="transmembrane region" description="Helical" evidence="16">
    <location>
        <begin position="739"/>
        <end position="763"/>
    </location>
</feature>
<feature type="binding site" evidence="15">
    <location>
        <position position="25"/>
    </location>
    <ligand>
        <name>Mg(2+)</name>
        <dbReference type="ChEBI" id="CHEBI:18420"/>
        <label>2</label>
    </ligand>
</feature>
<dbReference type="GO" id="GO:0005886">
    <property type="term" value="C:plasma membrane"/>
    <property type="evidence" value="ECO:0007669"/>
    <property type="project" value="UniProtKB-SubCell"/>
</dbReference>
<dbReference type="Pfam" id="PF07670">
    <property type="entry name" value="Gate"/>
    <property type="match status" value="2"/>
</dbReference>
<protein>
    <recommendedName>
        <fullName evidence="13 16">Ferrous iron transport protein B</fullName>
    </recommendedName>
</protein>
<comment type="subcellular location">
    <subcellularLocation>
        <location evidence="1 16">Cell inner membrane</location>
        <topology evidence="1 16">Multi-pass membrane protein</topology>
    </subcellularLocation>
</comment>
<dbReference type="InterPro" id="IPR011642">
    <property type="entry name" value="Gate_dom"/>
</dbReference>
<evidence type="ECO:0000256" key="15">
    <source>
        <dbReference type="PIRSR" id="PIRSR603373-2"/>
    </source>
</evidence>
<dbReference type="RefSeq" id="WP_174408836.1">
    <property type="nucleotide sequence ID" value="NZ_BLVP01000002.1"/>
</dbReference>
<sequence>MSKKITIALAGNPNSGKTTAFNAITGARQHVGNYPGITVDKKEGTAVVDGQTVHVIDLPGTYSLSAYTMEEVVARNVIADERPDMVVDVLNAGALERNLYLAVQLMEMGAPLTLALNMMDEAKKQGMRIDVQKLQSLLGIPVVETVARVGEGMDNLMRTAVEHAREKAGKPWEPLIISYGSDLDPVLDEMVALISKEQFLTDRYPARWVALKYLENDEEMLRIGKPFGAVATELETRAREVSEHLEATLKTYPEAVIADYRYGYISSLLRQGVVSRLNDLENRLATSDKMDQVLTHRMLGPMIMLGLLFLIYQITFTIGEVPMGWLESFFGWLNETVSEAMPDGLLKSLVVSGIIDGVGGVMGFVPLIMFMFLQIAFLEDSGYMARVAYMLDRVFRFFGLHGCSVMPFIVSGGIAGGCAVPGVMAARTLRSPKEKLATLLTAPFMACGAKLPVFLLIVGVFFAENQALVMFLLTLAGWASALLVSKLLRSTIIKGEPTPFVMELPPYRVPTFRGLLIHTWERTWQYIKKAGTVILAISILLWLAMTFPQLSDEQMAPFEARQAEIAALIEAAGGTDVPAADEAAAATEAGAEVSGEEQAEEAGVLVAENEAAVSEVDMEALEEELTEIENAMSEAGLRNSVAGRVGIALEPVTKWAGFEWRTNIALVGGFAAKEVIVSTLGTAYSLGEVDAEEAQPLAERIANDPHWTHANAVSLLLFVLLYAPCFVTVVAIKQEAGSWGWAIFSTVFNTAFAMVVAVAVYQIGSL</sequence>
<evidence type="ECO:0000256" key="2">
    <source>
        <dbReference type="ARBA" id="ARBA00022448"/>
    </source>
</evidence>
<keyword evidence="6 16" id="KW-0812">Transmembrane</keyword>
<organism evidence="19 20">
    <name type="scientific">Desulfovibrio psychrotolerans</name>
    <dbReference type="NCBI Taxonomy" id="415242"/>
    <lineage>
        <taxon>Bacteria</taxon>
        <taxon>Pseudomonadati</taxon>
        <taxon>Thermodesulfobacteriota</taxon>
        <taxon>Desulfovibrionia</taxon>
        <taxon>Desulfovibrionales</taxon>
        <taxon>Desulfovibrionaceae</taxon>
        <taxon>Desulfovibrio</taxon>
    </lineage>
</organism>
<feature type="transmembrane region" description="Helical" evidence="16">
    <location>
        <begin position="349"/>
        <end position="377"/>
    </location>
</feature>
<gene>
    <name evidence="19" type="primary">feoB</name>
    <name evidence="19" type="ORF">DSM19430T_08440</name>
</gene>
<dbReference type="InterPro" id="IPR005225">
    <property type="entry name" value="Small_GTP-bd"/>
</dbReference>
<dbReference type="InterPro" id="IPR003373">
    <property type="entry name" value="Fe2_transport_prot-B"/>
</dbReference>
<evidence type="ECO:0000256" key="17">
    <source>
        <dbReference type="SAM" id="Coils"/>
    </source>
</evidence>
<evidence type="ECO:0000256" key="9">
    <source>
        <dbReference type="ARBA" id="ARBA00023004"/>
    </source>
</evidence>
<keyword evidence="4 16" id="KW-0410">Iron transport</keyword>
<keyword evidence="10" id="KW-0406">Ion transport</keyword>
<evidence type="ECO:0000313" key="19">
    <source>
        <dbReference type="EMBL" id="GFM36160.1"/>
    </source>
</evidence>
<feature type="binding site" evidence="14">
    <location>
        <begin position="117"/>
        <end position="120"/>
    </location>
    <ligand>
        <name>GTP</name>
        <dbReference type="ChEBI" id="CHEBI:37565"/>
        <label>1</label>
    </ligand>
</feature>
<evidence type="ECO:0000256" key="13">
    <source>
        <dbReference type="NCBIfam" id="TIGR00437"/>
    </source>
</evidence>
<dbReference type="GO" id="GO:0046872">
    <property type="term" value="F:metal ion binding"/>
    <property type="evidence" value="ECO:0007669"/>
    <property type="project" value="UniProtKB-KW"/>
</dbReference>
<evidence type="ECO:0000256" key="16">
    <source>
        <dbReference type="RuleBase" id="RU362098"/>
    </source>
</evidence>
<dbReference type="InterPro" id="IPR041069">
    <property type="entry name" value="FeoB_Cyto"/>
</dbReference>
<keyword evidence="11 14" id="KW-0342">GTP-binding</keyword>
<feature type="transmembrane region" description="Helical" evidence="16">
    <location>
        <begin position="530"/>
        <end position="550"/>
    </location>
</feature>
<dbReference type="Gene3D" id="1.10.287.1770">
    <property type="match status" value="1"/>
</dbReference>
<proteinExistence type="inferred from homology"/>
<keyword evidence="2 16" id="KW-0813">Transport</keyword>
<feature type="transmembrane region" description="Helical" evidence="16">
    <location>
        <begin position="397"/>
        <end position="424"/>
    </location>
</feature>
<keyword evidence="8 16" id="KW-1133">Transmembrane helix</keyword>
<dbReference type="Pfam" id="PF07664">
    <property type="entry name" value="FeoB_C"/>
    <property type="match status" value="1"/>
</dbReference>
<dbReference type="AlphaFoldDB" id="A0A7J0BR65"/>
<dbReference type="PRINTS" id="PR00326">
    <property type="entry name" value="GTP1OBG"/>
</dbReference>
<feature type="binding site" evidence="15">
    <location>
        <position position="22"/>
    </location>
    <ligand>
        <name>Mg(2+)</name>
        <dbReference type="ChEBI" id="CHEBI:18420"/>
        <label>1</label>
    </ligand>
</feature>
<feature type="transmembrane region" description="Helical" evidence="16">
    <location>
        <begin position="468"/>
        <end position="488"/>
    </location>
</feature>
<dbReference type="Gene3D" id="3.40.50.300">
    <property type="entry name" value="P-loop containing nucleotide triphosphate hydrolases"/>
    <property type="match status" value="1"/>
</dbReference>
<feature type="transmembrane region" description="Helical" evidence="16">
    <location>
        <begin position="436"/>
        <end position="462"/>
    </location>
</feature>
<feature type="binding site" evidence="15">
    <location>
        <position position="23"/>
    </location>
    <ligand>
        <name>Mg(2+)</name>
        <dbReference type="ChEBI" id="CHEBI:18420"/>
        <label>2</label>
    </ligand>
</feature>
<dbReference type="InterPro" id="IPR011640">
    <property type="entry name" value="Fe2_transport_prot_B_C"/>
</dbReference>
<dbReference type="GO" id="GO:0005525">
    <property type="term" value="F:GTP binding"/>
    <property type="evidence" value="ECO:0007669"/>
    <property type="project" value="UniProtKB-KW"/>
</dbReference>
<comment type="function">
    <text evidence="16">Probable transporter of a GTP-driven Fe(2+) uptake system.</text>
</comment>
<keyword evidence="12 16" id="KW-0472">Membrane</keyword>
<evidence type="ECO:0000256" key="6">
    <source>
        <dbReference type="ARBA" id="ARBA00022692"/>
    </source>
</evidence>
<evidence type="ECO:0000256" key="4">
    <source>
        <dbReference type="ARBA" id="ARBA00022496"/>
    </source>
</evidence>
<dbReference type="InterPro" id="IPR030389">
    <property type="entry name" value="G_FEOB_dom"/>
</dbReference>
<dbReference type="Pfam" id="PF17910">
    <property type="entry name" value="FeoB_Cyto"/>
    <property type="match status" value="1"/>
</dbReference>
<keyword evidence="17" id="KW-0175">Coiled coil</keyword>
<keyword evidence="20" id="KW-1185">Reference proteome</keyword>
<dbReference type="PANTHER" id="PTHR43185:SF1">
    <property type="entry name" value="FE(2+) TRANSPORTER FEOB"/>
    <property type="match status" value="1"/>
</dbReference>
<name>A0A7J0BR65_9BACT</name>
<dbReference type="EMBL" id="BLVP01000002">
    <property type="protein sequence ID" value="GFM36160.1"/>
    <property type="molecule type" value="Genomic_DNA"/>
</dbReference>
<evidence type="ECO:0000313" key="20">
    <source>
        <dbReference type="Proteomes" id="UP000503820"/>
    </source>
</evidence>
<evidence type="ECO:0000259" key="18">
    <source>
        <dbReference type="PROSITE" id="PS51711"/>
    </source>
</evidence>
<dbReference type="InterPro" id="IPR050860">
    <property type="entry name" value="FeoB_GTPase"/>
</dbReference>
<dbReference type="InterPro" id="IPR027417">
    <property type="entry name" value="P-loop_NTPase"/>
</dbReference>
<feature type="coiled-coil region" evidence="17">
    <location>
        <begin position="604"/>
        <end position="638"/>
    </location>
</feature>
<feature type="binding site" evidence="15">
    <location>
        <position position="26"/>
    </location>
    <ligand>
        <name>Mg(2+)</name>
        <dbReference type="ChEBI" id="CHEBI:18420"/>
        <label>2</label>
    </ligand>
</feature>
<dbReference type="Pfam" id="PF02421">
    <property type="entry name" value="FeoB_N"/>
    <property type="match status" value="1"/>
</dbReference>
<dbReference type="PROSITE" id="PS51711">
    <property type="entry name" value="G_FEOB"/>
    <property type="match status" value="1"/>
</dbReference>
<dbReference type="CDD" id="cd01879">
    <property type="entry name" value="FeoB"/>
    <property type="match status" value="1"/>
</dbReference>
<feature type="binding site" evidence="14">
    <location>
        <begin position="11"/>
        <end position="18"/>
    </location>
    <ligand>
        <name>GTP</name>
        <dbReference type="ChEBI" id="CHEBI:37565"/>
        <label>1</label>
    </ligand>
</feature>
<evidence type="ECO:0000256" key="7">
    <source>
        <dbReference type="ARBA" id="ARBA00022741"/>
    </source>
</evidence>
<keyword evidence="15" id="KW-0479">Metal-binding</keyword>
<keyword evidence="7 14" id="KW-0547">Nucleotide-binding</keyword>
<evidence type="ECO:0000256" key="11">
    <source>
        <dbReference type="ARBA" id="ARBA00023134"/>
    </source>
</evidence>
<evidence type="ECO:0000256" key="10">
    <source>
        <dbReference type="ARBA" id="ARBA00023065"/>
    </source>
</evidence>
<keyword evidence="5" id="KW-0997">Cell inner membrane</keyword>
<dbReference type="FunFam" id="3.40.50.300:FF:000426">
    <property type="entry name" value="Ferrous iron transport protein B"/>
    <property type="match status" value="1"/>
</dbReference>
<evidence type="ECO:0000256" key="1">
    <source>
        <dbReference type="ARBA" id="ARBA00004429"/>
    </source>
</evidence>
<evidence type="ECO:0000256" key="5">
    <source>
        <dbReference type="ARBA" id="ARBA00022519"/>
    </source>
</evidence>
<dbReference type="NCBIfam" id="TIGR00231">
    <property type="entry name" value="small_GTP"/>
    <property type="match status" value="1"/>
</dbReference>
<evidence type="ECO:0000256" key="12">
    <source>
        <dbReference type="ARBA" id="ARBA00023136"/>
    </source>
</evidence>
<reference evidence="19 20" key="1">
    <citation type="submission" date="2020-05" db="EMBL/GenBank/DDBJ databases">
        <title>Draft genome sequence of Desulfovibrio psychrotolerans JS1T.</title>
        <authorList>
            <person name="Ueno A."/>
            <person name="Tamazawa S."/>
            <person name="Tamamura S."/>
            <person name="Murakami T."/>
            <person name="Kiyama T."/>
            <person name="Inomata H."/>
            <person name="Amano Y."/>
            <person name="Miyakawa K."/>
            <person name="Tamaki H."/>
            <person name="Naganuma T."/>
            <person name="Kaneko K."/>
        </authorList>
    </citation>
    <scope>NUCLEOTIDE SEQUENCE [LARGE SCALE GENOMIC DNA]</scope>
    <source>
        <strain evidence="19 20">JS1</strain>
    </source>
</reference>
<evidence type="ECO:0000256" key="8">
    <source>
        <dbReference type="ARBA" id="ARBA00022989"/>
    </source>
</evidence>
<comment type="caution">
    <text evidence="19">The sequence shown here is derived from an EMBL/GenBank/DDBJ whole genome shotgun (WGS) entry which is preliminary data.</text>
</comment>
<feature type="transmembrane region" description="Helical" evidence="16">
    <location>
        <begin position="298"/>
        <end position="318"/>
    </location>
</feature>
<keyword evidence="15" id="KW-0460">Magnesium</keyword>
<accession>A0A7J0BR65</accession>
<keyword evidence="9 16" id="KW-0408">Iron</keyword>
<dbReference type="PANTHER" id="PTHR43185">
    <property type="entry name" value="FERROUS IRON TRANSPORT PROTEIN B"/>
    <property type="match status" value="1"/>
</dbReference>
<feature type="binding site" evidence="14">
    <location>
        <begin position="36"/>
        <end position="40"/>
    </location>
    <ligand>
        <name>GTP</name>
        <dbReference type="ChEBI" id="CHEBI:37565"/>
        <label>1</label>
    </ligand>
</feature>
<feature type="binding site" evidence="14">
    <location>
        <begin position="57"/>
        <end position="60"/>
    </location>
    <ligand>
        <name>GTP</name>
        <dbReference type="ChEBI" id="CHEBI:37565"/>
        <label>1</label>
    </ligand>
</feature>
<dbReference type="SUPFAM" id="SSF52540">
    <property type="entry name" value="P-loop containing nucleoside triphosphate hydrolases"/>
    <property type="match status" value="1"/>
</dbReference>
<dbReference type="NCBIfam" id="TIGR00437">
    <property type="entry name" value="feoB"/>
    <property type="match status" value="1"/>
</dbReference>